<keyword evidence="3" id="KW-1185">Reference proteome</keyword>
<evidence type="ECO:0000259" key="1">
    <source>
        <dbReference type="Pfam" id="PF05043"/>
    </source>
</evidence>
<proteinExistence type="predicted"/>
<feature type="domain" description="Mga helix-turn-helix" evidence="1">
    <location>
        <begin position="85"/>
        <end position="170"/>
    </location>
</feature>
<evidence type="ECO:0000313" key="3">
    <source>
        <dbReference type="Proteomes" id="UP000195139"/>
    </source>
</evidence>
<dbReference type="Proteomes" id="UP000195139">
    <property type="component" value="Unassembled WGS sequence"/>
</dbReference>
<sequence length="498" mass="58871">MNLLLKKNNLFKLNLLSQFSSCSTVLTQQMLAETLNIGHHKLKKQISILNEDLYELFGDDVQIVKVIDGYRLKLPQELDSIHLLETLKLHYLKQATTFDILQSLLRKNYYSIEELAGDLHLTSSYVYKQLTQLNKVLEPLGIHLTFTQDFEESNFVGEETVLRYFIFSFYWSSYKTQKLPSQRTSLNETKITLDKLSPYLTSPSKQQYARYYIAYSMYRSVEKKCGVKLDEQFTKLVTLLQQTNDLSIYSVENYPSDLTTILENENLFFNFVIRNFLSIDTPEEQLYLAQQFIKTELPLSKLAQQFIDAILNHWQLHLSDIDYYILIYRIVITMLFIRYIGISFYEAFHYSENFTFEAFPTSVPKELYKKIAEFHAMFNKNNPLAHELLFEKKYFHIAYTWIYYIIDYAKNTQLKIAIHFSKDTLSELFIQNKIRQIYSEHSVTFVQQMSEADIIISDFAEPAVDNKTIVYMGNIFEENNWFSLFQCIQEKLFSKTLL</sequence>
<reference evidence="2" key="1">
    <citation type="submission" date="2018-07" db="EMBL/GenBank/DDBJ databases">
        <title>The Genome Sequence of Enterococcus sp. DIV0659b.</title>
        <authorList>
            <consortium name="The Broad Institute Genomics Platform"/>
            <consortium name="The Broad Institute Genomic Center for Infectious Diseases"/>
            <person name="Earl A."/>
            <person name="Manson A."/>
            <person name="Schwartman J."/>
            <person name="Gilmore M."/>
            <person name="Abouelleil A."/>
            <person name="Cao P."/>
            <person name="Chapman S."/>
            <person name="Cusick C."/>
            <person name="Shea T."/>
            <person name="Young S."/>
            <person name="Neafsey D."/>
            <person name="Nusbaum C."/>
            <person name="Birren B."/>
        </authorList>
    </citation>
    <scope>NUCLEOTIDE SEQUENCE [LARGE SCALE GENOMIC DNA]</scope>
    <source>
        <strain evidence="2">4G2_DIV0659</strain>
    </source>
</reference>
<evidence type="ECO:0000313" key="2">
    <source>
        <dbReference type="EMBL" id="MEI5994500.1"/>
    </source>
</evidence>
<dbReference type="Pfam" id="PF05043">
    <property type="entry name" value="Mga"/>
    <property type="match status" value="1"/>
</dbReference>
<organism evidence="2 3">
    <name type="scientific">Candidatus Enterococcus mansonii</name>
    <dbReference type="NCBI Taxonomy" id="1834181"/>
    <lineage>
        <taxon>Bacteria</taxon>
        <taxon>Bacillati</taxon>
        <taxon>Bacillota</taxon>
        <taxon>Bacilli</taxon>
        <taxon>Lactobacillales</taxon>
        <taxon>Enterococcaceae</taxon>
        <taxon>Enterococcus</taxon>
    </lineage>
</organism>
<comment type="caution">
    <text evidence="2">The sequence shown here is derived from an EMBL/GenBank/DDBJ whole genome shotgun (WGS) entry which is preliminary data.</text>
</comment>
<gene>
    <name evidence="2" type="ORF">A5880_002058</name>
</gene>
<accession>A0ABU8IGC7</accession>
<dbReference type="RefSeq" id="WP_336577125.1">
    <property type="nucleotide sequence ID" value="NZ_NGLE02000001.1"/>
</dbReference>
<dbReference type="InterPro" id="IPR007737">
    <property type="entry name" value="Mga_HTH"/>
</dbReference>
<protein>
    <recommendedName>
        <fullName evidence="1">Mga helix-turn-helix domain-containing protein</fullName>
    </recommendedName>
</protein>
<dbReference type="EMBL" id="NGLE02000001">
    <property type="protein sequence ID" value="MEI5994500.1"/>
    <property type="molecule type" value="Genomic_DNA"/>
</dbReference>
<name>A0ABU8IGC7_9ENTE</name>